<dbReference type="EMBL" id="QPFP01000016">
    <property type="protein sequence ID" value="TEB32071.1"/>
    <property type="molecule type" value="Genomic_DNA"/>
</dbReference>
<dbReference type="Gene3D" id="1.25.40.10">
    <property type="entry name" value="Tetratricopeptide repeat domain"/>
    <property type="match status" value="3"/>
</dbReference>
<dbReference type="STRING" id="71717.A0A4Y7TDJ0"/>
<keyword evidence="4" id="KW-1185">Reference proteome</keyword>
<dbReference type="AlphaFoldDB" id="A0A4Y7TDJ0"/>
<dbReference type="InterPro" id="IPR011990">
    <property type="entry name" value="TPR-like_helical_dom_sf"/>
</dbReference>
<reference evidence="3 4" key="1">
    <citation type="journal article" date="2019" name="Nat. Ecol. Evol.">
        <title>Megaphylogeny resolves global patterns of mushroom evolution.</title>
        <authorList>
            <person name="Varga T."/>
            <person name="Krizsan K."/>
            <person name="Foldi C."/>
            <person name="Dima B."/>
            <person name="Sanchez-Garcia M."/>
            <person name="Sanchez-Ramirez S."/>
            <person name="Szollosi G.J."/>
            <person name="Szarkandi J.G."/>
            <person name="Papp V."/>
            <person name="Albert L."/>
            <person name="Andreopoulos W."/>
            <person name="Angelini C."/>
            <person name="Antonin V."/>
            <person name="Barry K.W."/>
            <person name="Bougher N.L."/>
            <person name="Buchanan P."/>
            <person name="Buyck B."/>
            <person name="Bense V."/>
            <person name="Catcheside P."/>
            <person name="Chovatia M."/>
            <person name="Cooper J."/>
            <person name="Damon W."/>
            <person name="Desjardin D."/>
            <person name="Finy P."/>
            <person name="Geml J."/>
            <person name="Haridas S."/>
            <person name="Hughes K."/>
            <person name="Justo A."/>
            <person name="Karasinski D."/>
            <person name="Kautmanova I."/>
            <person name="Kiss B."/>
            <person name="Kocsube S."/>
            <person name="Kotiranta H."/>
            <person name="LaButti K.M."/>
            <person name="Lechner B.E."/>
            <person name="Liimatainen K."/>
            <person name="Lipzen A."/>
            <person name="Lukacs Z."/>
            <person name="Mihaltcheva S."/>
            <person name="Morgado L.N."/>
            <person name="Niskanen T."/>
            <person name="Noordeloos M.E."/>
            <person name="Ohm R.A."/>
            <person name="Ortiz-Santana B."/>
            <person name="Ovrebo C."/>
            <person name="Racz N."/>
            <person name="Riley R."/>
            <person name="Savchenko A."/>
            <person name="Shiryaev A."/>
            <person name="Soop K."/>
            <person name="Spirin V."/>
            <person name="Szebenyi C."/>
            <person name="Tomsovsky M."/>
            <person name="Tulloss R.E."/>
            <person name="Uehling J."/>
            <person name="Grigoriev I.V."/>
            <person name="Vagvolgyi C."/>
            <person name="Papp T."/>
            <person name="Martin F.M."/>
            <person name="Miettinen O."/>
            <person name="Hibbett D.S."/>
            <person name="Nagy L.G."/>
        </authorList>
    </citation>
    <scope>NUCLEOTIDE SEQUENCE [LARGE SCALE GENOMIC DNA]</scope>
    <source>
        <strain evidence="3 4">FP101781</strain>
    </source>
</reference>
<dbReference type="Pfam" id="PF12770">
    <property type="entry name" value="CHAT"/>
    <property type="match status" value="1"/>
</dbReference>
<sequence>MDLGSPFSQHRHTSHAPKALEIEHPLLYWTVLLTLAIIFITVARLLYVFVKAHRLQYHGEGLMYRFQDTEDLSDVDEAITELRAAAQLLYKRLRTKPLDLLGIAFVLRFKQTKSLDDLTASILALETALSLAHEGYSELPGVLNNLAISLVLYFEQTGSLHHLQSGVSCYHEAIKRMPEGHPDLPCTIVNLGNASLDLAVCTGNPGDLDEASSALQDAVQLVPQGHPQLPRCLRALALISLLRWDRAENIDDLKEASSLLQRAVDLTPADDADLATGLCQLGLALSAGHFWTGDRQYLAEAALALDRAVKLTPTGHYYLPLRLSTMGNLCHARFLCSGRLSDLSEAISLMEQAVNITAQGHKNFPMFLNHLALALFNRFARTYDTRDLARGISLKQRAVALTPEGHLSFSERLSDLGMALSTRYNVIGDLQDVEEAILLQRRAVESTRDGDASLSDRLNRLSGSLNVRFGHTGKVDDLEEAISGQQRAVEVSRGDRRRFPSNLAALALLRIAMFEHTSSVEDTSKAISELQEALEIVSDERAIKGEMSIWLNALGIAFQSRFHRTGDVSDINQAVSAGQQAVSLTPKGHAQYSALLAHLGIFLYNRSKASGSAEDLDTSIAHLKESSASGIGAPRVRLAAAKQWAWALNYHYPESLDILLAYDTIVSLIGMIAGHEQTVRHRYSQLQEVSALDHAVVPRYKQYGDPSGLASEAAAVACQMSRPDKALEWLEQGRCLVWRQLNDLRAPLDDLTKTESHLAQTFQDLSRMLEIAGSRLQSGPGSIWEKVSVEDEALFHADIATRWNDTLQKIRSLPGFESFLQPPPCSTLFQYLPTSGPIIILNVNEQRYDAIALTSGRNEPHHIPLPDFTADKAKKYRSALQTALIRAGLLAGSSRALGRLRAKQLPGAHTVRNILQSLWVEVVKPILDALGLQKGDAEVSTALPRIWWCPTGVTSFLPIHAAGVYRGGQLELLSDYAISSYTPTIQAILSRVKGDHPIDQNTRGLFLTCHPTAIPSSPIHGTTAEVALIFGKADECGVRSLKIEGDDLTVEDCLGYMENYSSIHLACHATQNAADPLQSRFRFHQGSLELSTIFQRNLVNADLAFLSACQTSTGEEKLSDEAVHLAAGMLAAGYRRVVATMWAINDRHAQAVANDFYEYLWRKRNDDGINGFDGSLSAYALHHAVQKLRHAIGDSEEAFVAWIPFVHFGY</sequence>
<keyword evidence="1" id="KW-0472">Membrane</keyword>
<evidence type="ECO:0000259" key="2">
    <source>
        <dbReference type="Pfam" id="PF12770"/>
    </source>
</evidence>
<evidence type="ECO:0000256" key="1">
    <source>
        <dbReference type="SAM" id="Phobius"/>
    </source>
</evidence>
<comment type="caution">
    <text evidence="3">The sequence shown here is derived from an EMBL/GenBank/DDBJ whole genome shotgun (WGS) entry which is preliminary data.</text>
</comment>
<dbReference type="SUPFAM" id="SSF81901">
    <property type="entry name" value="HCP-like"/>
    <property type="match status" value="1"/>
</dbReference>
<proteinExistence type="predicted"/>
<accession>A0A4Y7TDJ0</accession>
<evidence type="ECO:0000313" key="3">
    <source>
        <dbReference type="EMBL" id="TEB32071.1"/>
    </source>
</evidence>
<gene>
    <name evidence="3" type="ORF">FA13DRAFT_1813475</name>
</gene>
<keyword evidence="1" id="KW-1133">Transmembrane helix</keyword>
<feature type="transmembrane region" description="Helical" evidence="1">
    <location>
        <begin position="26"/>
        <end position="47"/>
    </location>
</feature>
<name>A0A4Y7TDJ0_COPMI</name>
<dbReference type="SUPFAM" id="SSF48452">
    <property type="entry name" value="TPR-like"/>
    <property type="match status" value="1"/>
</dbReference>
<dbReference type="PANTHER" id="PTHR19959">
    <property type="entry name" value="KINESIN LIGHT CHAIN"/>
    <property type="match status" value="1"/>
</dbReference>
<dbReference type="InterPro" id="IPR024983">
    <property type="entry name" value="CHAT_dom"/>
</dbReference>
<organism evidence="3 4">
    <name type="scientific">Coprinellus micaceus</name>
    <name type="common">Glistening ink-cap mushroom</name>
    <name type="synonym">Coprinus micaceus</name>
    <dbReference type="NCBI Taxonomy" id="71717"/>
    <lineage>
        <taxon>Eukaryota</taxon>
        <taxon>Fungi</taxon>
        <taxon>Dikarya</taxon>
        <taxon>Basidiomycota</taxon>
        <taxon>Agaricomycotina</taxon>
        <taxon>Agaricomycetes</taxon>
        <taxon>Agaricomycetidae</taxon>
        <taxon>Agaricales</taxon>
        <taxon>Agaricineae</taxon>
        <taxon>Psathyrellaceae</taxon>
        <taxon>Coprinellus</taxon>
    </lineage>
</organism>
<dbReference type="PANTHER" id="PTHR19959:SF119">
    <property type="entry name" value="FUNGAL LIPASE-LIKE DOMAIN-CONTAINING PROTEIN"/>
    <property type="match status" value="1"/>
</dbReference>
<keyword evidence="1" id="KW-0812">Transmembrane</keyword>
<feature type="domain" description="CHAT" evidence="2">
    <location>
        <begin position="914"/>
        <end position="1209"/>
    </location>
</feature>
<evidence type="ECO:0000313" key="4">
    <source>
        <dbReference type="Proteomes" id="UP000298030"/>
    </source>
</evidence>
<protein>
    <recommendedName>
        <fullName evidence="2">CHAT domain-containing protein</fullName>
    </recommendedName>
</protein>
<dbReference type="Proteomes" id="UP000298030">
    <property type="component" value="Unassembled WGS sequence"/>
</dbReference>
<dbReference type="OrthoDB" id="9991317at2759"/>